<evidence type="ECO:0000313" key="2">
    <source>
        <dbReference type="EMBL" id="MFC4353741.1"/>
    </source>
</evidence>
<gene>
    <name evidence="2" type="ORF">ACFO0S_01510</name>
</gene>
<keyword evidence="1" id="KW-1133">Transmembrane helix</keyword>
<keyword evidence="3" id="KW-1185">Reference proteome</keyword>
<feature type="transmembrane region" description="Helical" evidence="1">
    <location>
        <begin position="31"/>
        <end position="50"/>
    </location>
</feature>
<dbReference type="EMBL" id="JBHSEF010000009">
    <property type="protein sequence ID" value="MFC4353741.1"/>
    <property type="molecule type" value="Genomic_DNA"/>
</dbReference>
<reference evidence="3" key="1">
    <citation type="journal article" date="2019" name="Int. J. Syst. Evol. Microbiol.">
        <title>The Global Catalogue of Microorganisms (GCM) 10K type strain sequencing project: providing services to taxonomists for standard genome sequencing and annotation.</title>
        <authorList>
            <consortium name="The Broad Institute Genomics Platform"/>
            <consortium name="The Broad Institute Genome Sequencing Center for Infectious Disease"/>
            <person name="Wu L."/>
            <person name="Ma J."/>
        </authorList>
    </citation>
    <scope>NUCLEOTIDE SEQUENCE [LARGE SCALE GENOMIC DNA]</scope>
    <source>
        <strain evidence="3">CCUG 50353</strain>
    </source>
</reference>
<feature type="transmembrane region" description="Helical" evidence="1">
    <location>
        <begin position="262"/>
        <end position="279"/>
    </location>
</feature>
<name>A0ABV8USP4_9BACL</name>
<sequence>MKALGLGIVASLFFAVTFILNHAMELSGGNWMWSASLRYFFMVPFLLVIVLWRKGLPALREDMRKSPKTWLIWSFVGFVLFYAPLTYAAAFGPGWLVAGMWQFTIIAGIFLAPLFLNVSGGREKIPRAALVISAIILIGIVLLHLPQAETVSLSTLMIGALPVMVAAFAYPLGNRKMMAHTNGRLDPYQRVLGMTLASLPIWLLLAIYATMTVGLPSSGQVFQSFLVGVSSGVVATVLFFMATDLARHNQSRLASVEATQSTEILFVVAGEMLLLGLPLPTPVALFGMAVIVLGMLAHSLHTIWEQKKSIRLQQKHISS</sequence>
<dbReference type="Pfam" id="PF13536">
    <property type="entry name" value="EmrE"/>
    <property type="match status" value="1"/>
</dbReference>
<accession>A0ABV8USP4</accession>
<feature type="transmembrane region" description="Helical" evidence="1">
    <location>
        <begin position="95"/>
        <end position="116"/>
    </location>
</feature>
<protein>
    <submittedName>
        <fullName evidence="2">Multidrug resistance efflux transporter family protein</fullName>
    </submittedName>
</protein>
<feature type="transmembrane region" description="Helical" evidence="1">
    <location>
        <begin position="221"/>
        <end position="241"/>
    </location>
</feature>
<comment type="caution">
    <text evidence="2">The sequence shown here is derived from an EMBL/GenBank/DDBJ whole genome shotgun (WGS) entry which is preliminary data.</text>
</comment>
<evidence type="ECO:0000313" key="3">
    <source>
        <dbReference type="Proteomes" id="UP001595733"/>
    </source>
</evidence>
<organism evidence="2 3">
    <name type="scientific">Chryseomicrobium palamuruense</name>
    <dbReference type="NCBI Taxonomy" id="682973"/>
    <lineage>
        <taxon>Bacteria</taxon>
        <taxon>Bacillati</taxon>
        <taxon>Bacillota</taxon>
        <taxon>Bacilli</taxon>
        <taxon>Bacillales</taxon>
        <taxon>Caryophanaceae</taxon>
        <taxon>Chryseomicrobium</taxon>
    </lineage>
</organism>
<dbReference type="InterPro" id="IPR032713">
    <property type="entry name" value="EmrE"/>
</dbReference>
<keyword evidence="1" id="KW-0472">Membrane</keyword>
<dbReference type="RefSeq" id="WP_378139440.1">
    <property type="nucleotide sequence ID" value="NZ_JBHSEF010000009.1"/>
</dbReference>
<feature type="transmembrane region" description="Helical" evidence="1">
    <location>
        <begin position="191"/>
        <end position="209"/>
    </location>
</feature>
<feature type="transmembrane region" description="Helical" evidence="1">
    <location>
        <begin position="128"/>
        <end position="145"/>
    </location>
</feature>
<evidence type="ECO:0000256" key="1">
    <source>
        <dbReference type="SAM" id="Phobius"/>
    </source>
</evidence>
<feature type="transmembrane region" description="Helical" evidence="1">
    <location>
        <begin position="151"/>
        <end position="170"/>
    </location>
</feature>
<dbReference type="Proteomes" id="UP001595733">
    <property type="component" value="Unassembled WGS sequence"/>
</dbReference>
<proteinExistence type="predicted"/>
<keyword evidence="1" id="KW-0812">Transmembrane</keyword>
<feature type="transmembrane region" description="Helical" evidence="1">
    <location>
        <begin position="70"/>
        <end position="89"/>
    </location>
</feature>